<accession>A0A2U3P3L4</accession>
<evidence type="ECO:0000313" key="1">
    <source>
        <dbReference type="EMBL" id="SPM38334.1"/>
    </source>
</evidence>
<dbReference type="Proteomes" id="UP000240424">
    <property type="component" value="Unassembled WGS sequence"/>
</dbReference>
<dbReference type="EMBL" id="FUEZ01000003">
    <property type="protein sequence ID" value="SPM38334.1"/>
    <property type="molecule type" value="Genomic_DNA"/>
</dbReference>
<reference evidence="1 2" key="1">
    <citation type="submission" date="2017-01" db="EMBL/GenBank/DDBJ databases">
        <authorList>
            <consortium name="Urmite Genomes"/>
        </authorList>
    </citation>
    <scope>NUCLEOTIDE SEQUENCE [LARGE SCALE GENOMIC DNA]</scope>
    <source>
        <strain evidence="1 2">AB215</strain>
    </source>
</reference>
<sequence length="76" mass="8456">MLQSLRGARNRRRTRCGALVLSPFMPTANGVALHYERVGRDDRVTDATLRVYENSGHLFLLQDPAAWPEIAAFSAA</sequence>
<gene>
    <name evidence="1" type="ORF">MNAB215_511</name>
</gene>
<dbReference type="AlphaFoldDB" id="A0A2U3P3L4"/>
<keyword evidence="2" id="KW-1185">Reference proteome</keyword>
<dbReference type="STRING" id="1841861.GCA_900157365_04714"/>
<evidence type="ECO:0000313" key="2">
    <source>
        <dbReference type="Proteomes" id="UP000240424"/>
    </source>
</evidence>
<name>A0A2U3P3L4_9MYCO</name>
<organism evidence="1 2">
    <name type="scientific">Mycobacterium numidiamassiliense</name>
    <dbReference type="NCBI Taxonomy" id="1841861"/>
    <lineage>
        <taxon>Bacteria</taxon>
        <taxon>Bacillati</taxon>
        <taxon>Actinomycetota</taxon>
        <taxon>Actinomycetes</taxon>
        <taxon>Mycobacteriales</taxon>
        <taxon>Mycobacteriaceae</taxon>
        <taxon>Mycobacterium</taxon>
    </lineage>
</organism>
<proteinExistence type="predicted"/>
<protein>
    <submittedName>
        <fullName evidence="1">Mycobacterium numidiamassiliense ORFan</fullName>
    </submittedName>
</protein>